<keyword evidence="7" id="KW-0406">Ion transport</keyword>
<evidence type="ECO:0000256" key="3">
    <source>
        <dbReference type="ARBA" id="ARBA00022449"/>
    </source>
</evidence>
<proteinExistence type="predicted"/>
<sequence>MSLQFTILLIGLLLFTAVWTTKLSSRLNIPALLIFIALGMIAGSDITGFIRFDDAELAQLLGTVALIVILFEGGLQTAWKEVKTELAPSLSLATFGVFIATTIVAVASHYILGLSWANAFLLGAIVGSTDAAAIFSVLSGQSVRRKVGSTLELESGTNDPMAVFLTIFFLEFVTNPKDASLVSGLTSLVWEMMIGLLLGLLIGWIASTLLNRIDLSSSSFYPILLMSFAFLSFGIADTVHASGFLAVYVTAIYISNHELVYRQTLVRFTMSMAHLAQIGMFIVLGLLVFPKQLLDPQVILSSIALALILIFIARPVSVWLSLLPFKYSWQEKVFVSFAGLKGAVPIILATYPLVAGIDNAGMIFNIVFFTVLLSTLIQGSMLTFLADRLHLNETGSSTIQTVIEFMSIGKPNAEIIELTIPNSHPFVGKAIADIDLPQEFLITAIIRNDQIVTPRGDTIFEGRDQLLLLTPKHRIKTLKRFLFPKNP</sequence>
<organism evidence="11 12">
    <name type="scientific">Exiguobacterium antarcticum</name>
    <dbReference type="NCBI Taxonomy" id="132920"/>
    <lineage>
        <taxon>Bacteria</taxon>
        <taxon>Bacillati</taxon>
        <taxon>Bacillota</taxon>
        <taxon>Bacilli</taxon>
        <taxon>Bacillales</taxon>
        <taxon>Bacillales Family XII. Incertae Sedis</taxon>
        <taxon>Exiguobacterium</taxon>
    </lineage>
</organism>
<dbReference type="Pfam" id="PF00999">
    <property type="entry name" value="Na_H_Exchanger"/>
    <property type="match status" value="1"/>
</dbReference>
<feature type="transmembrane region" description="Helical" evidence="9">
    <location>
        <begin position="119"/>
        <end position="140"/>
    </location>
</feature>
<dbReference type="InterPro" id="IPR006037">
    <property type="entry name" value="RCK_C"/>
</dbReference>
<feature type="transmembrane region" description="Helical" evidence="9">
    <location>
        <begin position="30"/>
        <end position="50"/>
    </location>
</feature>
<dbReference type="Gene3D" id="1.20.1530.20">
    <property type="match status" value="1"/>
</dbReference>
<keyword evidence="5 9" id="KW-0812">Transmembrane</keyword>
<dbReference type="PROSITE" id="PS51202">
    <property type="entry name" value="RCK_C"/>
    <property type="match status" value="1"/>
</dbReference>
<evidence type="ECO:0000259" key="10">
    <source>
        <dbReference type="PROSITE" id="PS51202"/>
    </source>
</evidence>
<evidence type="ECO:0000256" key="1">
    <source>
        <dbReference type="ARBA" id="ARBA00004651"/>
    </source>
</evidence>
<feature type="transmembrane region" description="Helical" evidence="9">
    <location>
        <begin position="299"/>
        <end position="322"/>
    </location>
</feature>
<dbReference type="InterPro" id="IPR006153">
    <property type="entry name" value="Cation/H_exchanger_TM"/>
</dbReference>
<keyword evidence="2" id="KW-0813">Transport</keyword>
<feature type="transmembrane region" description="Helical" evidence="9">
    <location>
        <begin position="334"/>
        <end position="354"/>
    </location>
</feature>
<dbReference type="PANTHER" id="PTHR32507">
    <property type="entry name" value="NA(+)/H(+) ANTIPORTER 1"/>
    <property type="match status" value="1"/>
</dbReference>
<accession>A0ABT6R2W2</accession>
<dbReference type="SUPFAM" id="SSF116726">
    <property type="entry name" value="TrkA C-terminal domain-like"/>
    <property type="match status" value="1"/>
</dbReference>
<feature type="transmembrane region" description="Helical" evidence="9">
    <location>
        <begin position="360"/>
        <end position="386"/>
    </location>
</feature>
<keyword evidence="8 9" id="KW-0472">Membrane</keyword>
<dbReference type="Gene3D" id="3.30.70.1450">
    <property type="entry name" value="Regulator of K+ conductance, C-terminal domain"/>
    <property type="match status" value="1"/>
</dbReference>
<evidence type="ECO:0000313" key="12">
    <source>
        <dbReference type="Proteomes" id="UP001243286"/>
    </source>
</evidence>
<comment type="caution">
    <text evidence="11">The sequence shown here is derived from an EMBL/GenBank/DDBJ whole genome shotgun (WGS) entry which is preliminary data.</text>
</comment>
<feature type="transmembrane region" description="Helical" evidence="9">
    <location>
        <begin position="188"/>
        <end position="206"/>
    </location>
</feature>
<evidence type="ECO:0000256" key="2">
    <source>
        <dbReference type="ARBA" id="ARBA00022448"/>
    </source>
</evidence>
<dbReference type="NCBIfam" id="NF003716">
    <property type="entry name" value="PRK05326.1-3"/>
    <property type="match status" value="1"/>
</dbReference>
<keyword evidence="6 9" id="KW-1133">Transmembrane helix</keyword>
<evidence type="ECO:0000256" key="4">
    <source>
        <dbReference type="ARBA" id="ARBA00022475"/>
    </source>
</evidence>
<feature type="transmembrane region" description="Helical" evidence="9">
    <location>
        <begin position="91"/>
        <end position="112"/>
    </location>
</feature>
<dbReference type="EMBL" id="JASBQV010000013">
    <property type="protein sequence ID" value="MDI3235294.1"/>
    <property type="molecule type" value="Genomic_DNA"/>
</dbReference>
<feature type="transmembrane region" description="Helical" evidence="9">
    <location>
        <begin position="226"/>
        <end position="253"/>
    </location>
</feature>
<gene>
    <name evidence="11" type="ORF">QK289_09770</name>
</gene>
<feature type="transmembrane region" description="Helical" evidence="9">
    <location>
        <begin position="57"/>
        <end position="79"/>
    </location>
</feature>
<dbReference type="Pfam" id="PF02080">
    <property type="entry name" value="TrkA_C"/>
    <property type="match status" value="1"/>
</dbReference>
<feature type="transmembrane region" description="Helical" evidence="9">
    <location>
        <begin position="265"/>
        <end position="287"/>
    </location>
</feature>
<dbReference type="Proteomes" id="UP001243286">
    <property type="component" value="Unassembled WGS sequence"/>
</dbReference>
<feature type="transmembrane region" description="Helical" evidence="9">
    <location>
        <begin position="160"/>
        <end position="176"/>
    </location>
</feature>
<keyword evidence="3" id="KW-0050">Antiport</keyword>
<dbReference type="PANTHER" id="PTHR32507:SF7">
    <property type="entry name" value="K(+)_H(+) ANTIPORTER NHAP2"/>
    <property type="match status" value="1"/>
</dbReference>
<protein>
    <submittedName>
        <fullName evidence="11">Potassium/proton antiporter</fullName>
    </submittedName>
</protein>
<evidence type="ECO:0000256" key="8">
    <source>
        <dbReference type="ARBA" id="ARBA00023136"/>
    </source>
</evidence>
<keyword evidence="12" id="KW-1185">Reference proteome</keyword>
<dbReference type="RefSeq" id="WP_282356479.1">
    <property type="nucleotide sequence ID" value="NZ_JASBQV010000013.1"/>
</dbReference>
<evidence type="ECO:0000256" key="6">
    <source>
        <dbReference type="ARBA" id="ARBA00022989"/>
    </source>
</evidence>
<reference evidence="11 12" key="1">
    <citation type="submission" date="2023-04" db="EMBL/GenBank/DDBJ databases">
        <title>Antarctic isolates genomes.</title>
        <authorList>
            <person name="Dimov S.G."/>
        </authorList>
    </citation>
    <scope>NUCLEOTIDE SEQUENCE [LARGE SCALE GENOMIC DNA]</scope>
    <source>
        <strain evidence="11 12">AL19</strain>
    </source>
</reference>
<evidence type="ECO:0000256" key="7">
    <source>
        <dbReference type="ARBA" id="ARBA00023065"/>
    </source>
</evidence>
<keyword evidence="4" id="KW-1003">Cell membrane</keyword>
<comment type="subcellular location">
    <subcellularLocation>
        <location evidence="1">Cell membrane</location>
        <topology evidence="1">Multi-pass membrane protein</topology>
    </subcellularLocation>
</comment>
<dbReference type="InterPro" id="IPR036721">
    <property type="entry name" value="RCK_C_sf"/>
</dbReference>
<name>A0ABT6R2W2_9BACL</name>
<evidence type="ECO:0000256" key="9">
    <source>
        <dbReference type="SAM" id="Phobius"/>
    </source>
</evidence>
<evidence type="ECO:0000313" key="11">
    <source>
        <dbReference type="EMBL" id="MDI3235294.1"/>
    </source>
</evidence>
<evidence type="ECO:0000256" key="5">
    <source>
        <dbReference type="ARBA" id="ARBA00022692"/>
    </source>
</evidence>
<feature type="domain" description="RCK C-terminal" evidence="10">
    <location>
        <begin position="403"/>
        <end position="484"/>
    </location>
</feature>
<dbReference type="NCBIfam" id="NF003715">
    <property type="entry name" value="PRK05326.1-2"/>
    <property type="match status" value="1"/>
</dbReference>
<dbReference type="InterPro" id="IPR038770">
    <property type="entry name" value="Na+/solute_symporter_sf"/>
</dbReference>